<dbReference type="PANTHER" id="PTHR34796">
    <property type="entry name" value="EXPRESSED PROTEIN"/>
    <property type="match status" value="1"/>
</dbReference>
<dbReference type="Proteomes" id="UP000290649">
    <property type="component" value="Unassembled WGS sequence"/>
</dbReference>
<evidence type="ECO:0000313" key="1">
    <source>
        <dbReference type="EMBL" id="RXJ03857.1"/>
    </source>
</evidence>
<dbReference type="RefSeq" id="WP_129076199.1">
    <property type="nucleotide sequence ID" value="NZ_QOUX01000001.1"/>
</dbReference>
<comment type="caution">
    <text evidence="1">The sequence shown here is derived from an EMBL/GenBank/DDBJ whole genome shotgun (WGS) entry which is preliminary data.</text>
</comment>
<accession>A0A4Q0VVY0</accession>
<protein>
    <submittedName>
        <fullName evidence="1">DUF309 domain-containing protein</fullName>
    </submittedName>
</protein>
<evidence type="ECO:0000313" key="2">
    <source>
        <dbReference type="Proteomes" id="UP000290649"/>
    </source>
</evidence>
<organism evidence="1 2">
    <name type="scientific">Anaerobacillus alkaliphilus</name>
    <dbReference type="NCBI Taxonomy" id="1548597"/>
    <lineage>
        <taxon>Bacteria</taxon>
        <taxon>Bacillati</taxon>
        <taxon>Bacillota</taxon>
        <taxon>Bacilli</taxon>
        <taxon>Bacillales</taxon>
        <taxon>Bacillaceae</taxon>
        <taxon>Anaerobacillus</taxon>
    </lineage>
</organism>
<keyword evidence="2" id="KW-1185">Reference proteome</keyword>
<reference evidence="1 2" key="1">
    <citation type="journal article" date="2019" name="Int. J. Syst. Evol. Microbiol.">
        <title>Anaerobacillus alkaliphilus sp. nov., a novel alkaliphilic and moderately halophilic bacterium.</title>
        <authorList>
            <person name="Borsodi A.K."/>
            <person name="Aszalos J.M."/>
            <person name="Bihari P."/>
            <person name="Nagy I."/>
            <person name="Schumann P."/>
            <person name="Sproer C."/>
            <person name="Kovacs A.L."/>
            <person name="Boka K."/>
            <person name="Dobosy P."/>
            <person name="Ovari M."/>
            <person name="Szili-Kovacs T."/>
            <person name="Toth E."/>
        </authorList>
    </citation>
    <scope>NUCLEOTIDE SEQUENCE [LARGE SCALE GENOMIC DNA]</scope>
    <source>
        <strain evidence="1 2">B16-10</strain>
    </source>
</reference>
<dbReference type="Pfam" id="PF03745">
    <property type="entry name" value="DUF309"/>
    <property type="match status" value="1"/>
</dbReference>
<gene>
    <name evidence="1" type="ORF">DS745_00245</name>
</gene>
<dbReference type="OrthoDB" id="165483at2"/>
<dbReference type="AlphaFoldDB" id="A0A4Q0VVY0"/>
<dbReference type="InterPro" id="IPR023203">
    <property type="entry name" value="TTHA0068_sf"/>
</dbReference>
<proteinExistence type="predicted"/>
<dbReference type="InterPro" id="IPR005500">
    <property type="entry name" value="DUF309"/>
</dbReference>
<sequence>MAPRPFIEYLTYFHTFRDYFECHEVLEEHWKEEGQQNKLWVGYIQLAVAMYHHRRNNFPGAKKQLSQAVTILEMERKQSIQLGIDIEALLVKLRKKLSQITNKQPYTPINIPINSQELIEKCREISQEKGSTWGKEIGLISSDIIHKHKLRDRTEIIAEREYQLKKRMNAKKEGN</sequence>
<dbReference type="PANTHER" id="PTHR34796:SF1">
    <property type="entry name" value="EXPRESSED PROTEIN"/>
    <property type="match status" value="1"/>
</dbReference>
<name>A0A4Q0VVY0_9BACI</name>
<dbReference type="Gene3D" id="1.10.3450.10">
    <property type="entry name" value="TTHA0068-like"/>
    <property type="match status" value="1"/>
</dbReference>
<dbReference type="SUPFAM" id="SSF140663">
    <property type="entry name" value="TTHA0068-like"/>
    <property type="match status" value="1"/>
</dbReference>
<dbReference type="EMBL" id="QOUX01000001">
    <property type="protein sequence ID" value="RXJ03857.1"/>
    <property type="molecule type" value="Genomic_DNA"/>
</dbReference>